<reference evidence="2 3" key="1">
    <citation type="submission" date="2017-06" db="EMBL/GenBank/DDBJ databases">
        <authorList>
            <person name="Kim H.J."/>
            <person name="Triplett B.A."/>
        </authorList>
    </citation>
    <scope>NUCLEOTIDE SEQUENCE [LARGE SCALE GENOMIC DNA]</scope>
    <source>
        <strain evidence="2">FRACA_ARgP5</strain>
    </source>
</reference>
<dbReference type="AlphaFoldDB" id="A0A2I2KR73"/>
<organism evidence="2 3">
    <name type="scientific">Frankia canadensis</name>
    <dbReference type="NCBI Taxonomy" id="1836972"/>
    <lineage>
        <taxon>Bacteria</taxon>
        <taxon>Bacillati</taxon>
        <taxon>Actinomycetota</taxon>
        <taxon>Actinomycetes</taxon>
        <taxon>Frankiales</taxon>
        <taxon>Frankiaceae</taxon>
        <taxon>Frankia</taxon>
    </lineage>
</organism>
<dbReference type="EMBL" id="FZMO01000141">
    <property type="protein sequence ID" value="SNQ48167.1"/>
    <property type="molecule type" value="Genomic_DNA"/>
</dbReference>
<dbReference type="Proteomes" id="UP000234331">
    <property type="component" value="Unassembled WGS sequence"/>
</dbReference>
<proteinExistence type="predicted"/>
<feature type="compositionally biased region" description="Polar residues" evidence="1">
    <location>
        <begin position="21"/>
        <end position="32"/>
    </location>
</feature>
<protein>
    <submittedName>
        <fullName evidence="2">Uncharacterized protein</fullName>
    </submittedName>
</protein>
<evidence type="ECO:0000313" key="2">
    <source>
        <dbReference type="EMBL" id="SNQ48167.1"/>
    </source>
</evidence>
<name>A0A2I2KR73_9ACTN</name>
<feature type="region of interest" description="Disordered" evidence="1">
    <location>
        <begin position="1"/>
        <end position="32"/>
    </location>
</feature>
<gene>
    <name evidence="2" type="ORF">FRACA_2250008</name>
</gene>
<evidence type="ECO:0000313" key="3">
    <source>
        <dbReference type="Proteomes" id="UP000234331"/>
    </source>
</evidence>
<sequence length="32" mass="3555">MLALTRLRLQTAKNDPEQPTAEDQSAVKTRGD</sequence>
<keyword evidence="3" id="KW-1185">Reference proteome</keyword>
<accession>A0A2I2KR73</accession>
<evidence type="ECO:0000256" key="1">
    <source>
        <dbReference type="SAM" id="MobiDB-lite"/>
    </source>
</evidence>